<gene>
    <name evidence="4" type="ORF">H9K76_17895</name>
</gene>
<evidence type="ECO:0000313" key="5">
    <source>
        <dbReference type="Proteomes" id="UP000515811"/>
    </source>
</evidence>
<keyword evidence="4" id="KW-0645">Protease</keyword>
<dbReference type="PANTHER" id="PTHR36234:SF5">
    <property type="entry name" value="LYSYL ENDOPEPTIDASE"/>
    <property type="match status" value="1"/>
</dbReference>
<evidence type="ECO:0000259" key="3">
    <source>
        <dbReference type="Pfam" id="PF18885"/>
    </source>
</evidence>
<feature type="domain" description="Peptidase S1" evidence="2">
    <location>
        <begin position="272"/>
        <end position="479"/>
    </location>
</feature>
<keyword evidence="4" id="KW-0378">Hydrolase</keyword>
<dbReference type="InterPro" id="IPR001254">
    <property type="entry name" value="Trypsin_dom"/>
</dbReference>
<dbReference type="Gene3D" id="2.40.10.10">
    <property type="entry name" value="Trypsin-like serine proteases"/>
    <property type="match status" value="2"/>
</dbReference>
<evidence type="ECO:0000256" key="1">
    <source>
        <dbReference type="SAM" id="SignalP"/>
    </source>
</evidence>
<accession>A0A7G9RLC5</accession>
<keyword evidence="1" id="KW-0732">Signal</keyword>
<feature type="domain" description="DUF5648" evidence="3">
    <location>
        <begin position="504"/>
        <end position="642"/>
    </location>
</feature>
<reference evidence="4 5" key="1">
    <citation type="submission" date="2020-08" db="EMBL/GenBank/DDBJ databases">
        <title>Genome sequence of Diaphorobacter ruginosibacter DSM 27467T.</title>
        <authorList>
            <person name="Hyun D.-W."/>
            <person name="Bae J.-W."/>
        </authorList>
    </citation>
    <scope>NUCLEOTIDE SEQUENCE [LARGE SCALE GENOMIC DNA]</scope>
    <source>
        <strain evidence="4 5">DSM 27467</strain>
    </source>
</reference>
<dbReference type="RefSeq" id="WP_187596666.1">
    <property type="nucleotide sequence ID" value="NZ_CP060714.1"/>
</dbReference>
<dbReference type="Proteomes" id="UP000515811">
    <property type="component" value="Chromosome"/>
</dbReference>
<dbReference type="InterPro" id="IPR043504">
    <property type="entry name" value="Peptidase_S1_PA_chymotrypsin"/>
</dbReference>
<dbReference type="EMBL" id="CP060714">
    <property type="protein sequence ID" value="QNN56400.1"/>
    <property type="molecule type" value="Genomic_DNA"/>
</dbReference>
<name>A0A7G9RLC5_9BURK</name>
<dbReference type="InterPro" id="IPR009003">
    <property type="entry name" value="Peptidase_S1_PA"/>
</dbReference>
<dbReference type="Pfam" id="PF18885">
    <property type="entry name" value="DUF5648"/>
    <property type="match status" value="1"/>
</dbReference>
<evidence type="ECO:0000313" key="4">
    <source>
        <dbReference type="EMBL" id="QNN56400.1"/>
    </source>
</evidence>
<organism evidence="4 5">
    <name type="scientific">Diaphorobacter ruginosibacter</name>
    <dbReference type="NCBI Taxonomy" id="1715720"/>
    <lineage>
        <taxon>Bacteria</taxon>
        <taxon>Pseudomonadati</taxon>
        <taxon>Pseudomonadota</taxon>
        <taxon>Betaproteobacteria</taxon>
        <taxon>Burkholderiales</taxon>
        <taxon>Comamonadaceae</taxon>
        <taxon>Diaphorobacter</taxon>
    </lineage>
</organism>
<evidence type="ECO:0000259" key="2">
    <source>
        <dbReference type="Pfam" id="PF00089"/>
    </source>
</evidence>
<keyword evidence="5" id="KW-1185">Reference proteome</keyword>
<dbReference type="InterPro" id="IPR043708">
    <property type="entry name" value="DUF5648"/>
</dbReference>
<protein>
    <submittedName>
        <fullName evidence="4">Trypsin-like serine protease</fullName>
    </submittedName>
</protein>
<proteinExistence type="predicted"/>
<dbReference type="SUPFAM" id="SSF50494">
    <property type="entry name" value="Trypsin-like serine proteases"/>
    <property type="match status" value="1"/>
</dbReference>
<dbReference type="KEGG" id="drg:H9K76_17895"/>
<dbReference type="GO" id="GO:0006508">
    <property type="term" value="P:proteolysis"/>
    <property type="evidence" value="ECO:0007669"/>
    <property type="project" value="UniProtKB-KW"/>
</dbReference>
<dbReference type="Pfam" id="PF00089">
    <property type="entry name" value="Trypsin"/>
    <property type="match status" value="1"/>
</dbReference>
<feature type="signal peptide" evidence="1">
    <location>
        <begin position="1"/>
        <end position="36"/>
    </location>
</feature>
<dbReference type="AlphaFoldDB" id="A0A7G9RLC5"/>
<dbReference type="PANTHER" id="PTHR36234">
    <property type="entry name" value="LYSYL ENDOPEPTIDASE"/>
    <property type="match status" value="1"/>
</dbReference>
<sequence length="646" mass="69073">MVSIFKKNSVTSFSRITALSLVVAAAGWMASNPAHAAADNTAARVPERMQPLSTAEEFVPMKRSAAAATVAAARVDLGAWTGTKSASEAAGNVVKIGATRTSTTSATVQGTNALLRWQTSSRGGLVSALTFASEEAFGMRLGVLIEALPASALLRVYQAGYRGEAFEISGQRVNQIIENNLKAGDRTDAGRTWWTPGFDGEEVTLEIELPPGTSADGLRIAVPRIVHLFDNLTVRVAQEDDVQLKIGNSGDCMQDSTCYDRYSAQRDAVARMLFVRDDGAYLCTGTLLNDKTGSGTPFFLTANHCISSQAVASTLQTFWFYRSPTCGARTLSADSKALTNGATLLFSAQVPDVTLLRLNDTPPAGAMFAGWDATAQTAGTSGAGIHHPAGDLQKISIGRIVGTAACTPEVGAYNCQYTDDMTENFYRVEWSSGAAQGGSSGSGYFVNGLLTGVLSTSNANCSNQGGINNYSRFDRIFPLIKRWIYAGSSSSASTTQGTYARAAVYSFYNPLTGARFYTASAEERDYLISLKSEYQYENTAFYASAAAGAGLTPVFRFYNTASGAHFYTDKTAERDLLLNLAGTYQYDGIGWYSPVNADNGAVAEYRFYSAGKNTHLYTSSTTERDAIIARGGYQLDGVSFHVWPQP</sequence>
<feature type="chain" id="PRO_5028967083" evidence="1">
    <location>
        <begin position="37"/>
        <end position="646"/>
    </location>
</feature>
<dbReference type="GO" id="GO:0004252">
    <property type="term" value="F:serine-type endopeptidase activity"/>
    <property type="evidence" value="ECO:0007669"/>
    <property type="project" value="InterPro"/>
</dbReference>